<dbReference type="Pfam" id="PF01380">
    <property type="entry name" value="SIS"/>
    <property type="match status" value="1"/>
</dbReference>
<evidence type="ECO:0000256" key="1">
    <source>
        <dbReference type="ARBA" id="ARBA00023015"/>
    </source>
</evidence>
<evidence type="ECO:0000256" key="3">
    <source>
        <dbReference type="ARBA" id="ARBA00023163"/>
    </source>
</evidence>
<dbReference type="GO" id="GO:0097367">
    <property type="term" value="F:carbohydrate derivative binding"/>
    <property type="evidence" value="ECO:0007669"/>
    <property type="project" value="InterPro"/>
</dbReference>
<dbReference type="GO" id="GO:0003677">
    <property type="term" value="F:DNA binding"/>
    <property type="evidence" value="ECO:0007669"/>
    <property type="project" value="UniProtKB-KW"/>
</dbReference>
<dbReference type="PANTHER" id="PTHR30514:SF18">
    <property type="entry name" value="RPIR-FAMILY TRANSCRIPTIONAL REGULATOR"/>
    <property type="match status" value="1"/>
</dbReference>
<dbReference type="PROSITE" id="PS51464">
    <property type="entry name" value="SIS"/>
    <property type="match status" value="1"/>
</dbReference>
<dbReference type="GO" id="GO:0003700">
    <property type="term" value="F:DNA-binding transcription factor activity"/>
    <property type="evidence" value="ECO:0007669"/>
    <property type="project" value="InterPro"/>
</dbReference>
<evidence type="ECO:0000259" key="5">
    <source>
        <dbReference type="PROSITE" id="PS51464"/>
    </source>
</evidence>
<dbReference type="InterPro" id="IPR009057">
    <property type="entry name" value="Homeodomain-like_sf"/>
</dbReference>
<dbReference type="InterPro" id="IPR000281">
    <property type="entry name" value="HTH_RpiR"/>
</dbReference>
<proteinExistence type="predicted"/>
<dbReference type="EMBL" id="LR792683">
    <property type="protein sequence ID" value="CAB3391771.1"/>
    <property type="molecule type" value="Genomic_DNA"/>
</dbReference>
<accession>A0A6F9E2Y9</accession>
<evidence type="ECO:0000313" key="6">
    <source>
        <dbReference type="EMBL" id="CAB3391771.1"/>
    </source>
</evidence>
<keyword evidence="1" id="KW-0805">Transcription regulation</keyword>
<dbReference type="InterPro" id="IPR046348">
    <property type="entry name" value="SIS_dom_sf"/>
</dbReference>
<dbReference type="GO" id="GO:1901135">
    <property type="term" value="P:carbohydrate derivative metabolic process"/>
    <property type="evidence" value="ECO:0007669"/>
    <property type="project" value="InterPro"/>
</dbReference>
<dbReference type="Pfam" id="PF01418">
    <property type="entry name" value="HTH_6"/>
    <property type="match status" value="1"/>
</dbReference>
<protein>
    <submittedName>
        <fullName evidence="6">DNA-binding transcriptional regulator, MurR/RpiR family, contains HTH and SIS domains</fullName>
    </submittedName>
</protein>
<name>A0A6F9E2Y9_9BACL</name>
<evidence type="ECO:0000259" key="4">
    <source>
        <dbReference type="PROSITE" id="PS51071"/>
    </source>
</evidence>
<dbReference type="InterPro" id="IPR035472">
    <property type="entry name" value="RpiR-like_SIS"/>
</dbReference>
<dbReference type="SUPFAM" id="SSF46689">
    <property type="entry name" value="Homeodomain-like"/>
    <property type="match status" value="1"/>
</dbReference>
<reference evidence="6 7" key="1">
    <citation type="submission" date="2020-04" db="EMBL/GenBank/DDBJ databases">
        <authorList>
            <person name="Hogendoorn C."/>
        </authorList>
    </citation>
    <scope>NUCLEOTIDE SEQUENCE [LARGE SCALE GENOMIC DNA]</scope>
    <source>
        <strain evidence="6">COOX1</strain>
    </source>
</reference>
<dbReference type="Gene3D" id="3.40.50.10490">
    <property type="entry name" value="Glucose-6-phosphate isomerase like protein, domain 1"/>
    <property type="match status" value="1"/>
</dbReference>
<dbReference type="CDD" id="cd05013">
    <property type="entry name" value="SIS_RpiR"/>
    <property type="match status" value="1"/>
</dbReference>
<dbReference type="Proteomes" id="UP000502196">
    <property type="component" value="Chromosome"/>
</dbReference>
<dbReference type="InterPro" id="IPR047640">
    <property type="entry name" value="RpiR-like"/>
</dbReference>
<dbReference type="AlphaFoldDB" id="A0A6F9E2Y9"/>
<evidence type="ECO:0000256" key="2">
    <source>
        <dbReference type="ARBA" id="ARBA00023125"/>
    </source>
</evidence>
<feature type="domain" description="HTH rpiR-type" evidence="4">
    <location>
        <begin position="5"/>
        <end position="81"/>
    </location>
</feature>
<dbReference type="RefSeq" id="WP_170085171.1">
    <property type="nucleotide sequence ID" value="NZ_CP047971.1"/>
</dbReference>
<gene>
    <name evidence="6" type="ORF">COOX1_1077</name>
</gene>
<sequence>MGENSTILQRIAELYPNMSRSQRLIADVILKDPDTSAFYNVAELAKRAGVSESTVTRFAAFVGCAGFPGLSRALQEIVRKRLTTGERFSLTTRLDPGEGQPEREQVIQYFSQDAQNIALMIERLDVETFFRARERLISASRIGIVCARSTVSLGQFFQFYLHLLGKDVVLFTGDPRMIDLLQRFGPGDVMVGIGFSRYAHWTVEHLRYAKKRGTWIMAITDYPSSPLAPLADESFFTPTGIPSHMDSFVAPLSFLTGLLRAVSNRLSKQTAEILHEMEDLWEQFGIYEPPSSV</sequence>
<organism evidence="6 7">
    <name type="scientific">Kyrpidia spormannii</name>
    <dbReference type="NCBI Taxonomy" id="2055160"/>
    <lineage>
        <taxon>Bacteria</taxon>
        <taxon>Bacillati</taxon>
        <taxon>Bacillota</taxon>
        <taxon>Bacilli</taxon>
        <taxon>Bacillales</taxon>
        <taxon>Alicyclobacillaceae</taxon>
        <taxon>Kyrpidia</taxon>
    </lineage>
</organism>
<dbReference type="InterPro" id="IPR001347">
    <property type="entry name" value="SIS_dom"/>
</dbReference>
<keyword evidence="2 6" id="KW-0238">DNA-binding</keyword>
<dbReference type="SUPFAM" id="SSF53697">
    <property type="entry name" value="SIS domain"/>
    <property type="match status" value="1"/>
</dbReference>
<feature type="domain" description="SIS" evidence="5">
    <location>
        <begin position="132"/>
        <end position="272"/>
    </location>
</feature>
<evidence type="ECO:0000313" key="7">
    <source>
        <dbReference type="Proteomes" id="UP000502196"/>
    </source>
</evidence>
<keyword evidence="3" id="KW-0804">Transcription</keyword>
<dbReference type="PROSITE" id="PS51071">
    <property type="entry name" value="HTH_RPIR"/>
    <property type="match status" value="1"/>
</dbReference>
<dbReference type="Gene3D" id="1.10.10.10">
    <property type="entry name" value="Winged helix-like DNA-binding domain superfamily/Winged helix DNA-binding domain"/>
    <property type="match status" value="1"/>
</dbReference>
<dbReference type="PANTHER" id="PTHR30514">
    <property type="entry name" value="GLUCOKINASE"/>
    <property type="match status" value="1"/>
</dbReference>
<dbReference type="InterPro" id="IPR036388">
    <property type="entry name" value="WH-like_DNA-bd_sf"/>
</dbReference>